<evidence type="ECO:0000259" key="6">
    <source>
        <dbReference type="Pfam" id="PF02631"/>
    </source>
</evidence>
<comment type="subcellular location">
    <subcellularLocation>
        <location evidence="1 5">Cytoplasm</location>
    </subcellularLocation>
</comment>
<proteinExistence type="inferred from homology"/>
<evidence type="ECO:0000259" key="7">
    <source>
        <dbReference type="Pfam" id="PF21981"/>
    </source>
</evidence>
<dbReference type="STRING" id="871968.DESME_05965"/>
<dbReference type="KEGG" id="dmt:DESME_05965"/>
<evidence type="ECO:0000256" key="3">
    <source>
        <dbReference type="ARBA" id="ARBA00018111"/>
    </source>
</evidence>
<evidence type="ECO:0000256" key="2">
    <source>
        <dbReference type="ARBA" id="ARBA00009695"/>
    </source>
</evidence>
<comment type="function">
    <text evidence="5">Modulates RecA activity.</text>
</comment>
<gene>
    <name evidence="5" type="primary">recX</name>
    <name evidence="9" type="ORF">DESME_05965</name>
</gene>
<dbReference type="AlphaFoldDB" id="W0E6Y4"/>
<dbReference type="eggNOG" id="COG2137">
    <property type="taxonomic scope" value="Bacteria"/>
</dbReference>
<feature type="domain" description="RecX third three-helical" evidence="7">
    <location>
        <begin position="143"/>
        <end position="165"/>
    </location>
</feature>
<reference evidence="9 10" key="1">
    <citation type="submission" date="2013-12" db="EMBL/GenBank/DDBJ databases">
        <authorList>
            <consortium name="DOE Joint Genome Institute"/>
            <person name="Smidt H."/>
            <person name="Huntemann M."/>
            <person name="Han J."/>
            <person name="Chen A."/>
            <person name="Kyrpides N."/>
            <person name="Mavromatis K."/>
            <person name="Markowitz V."/>
            <person name="Palaniappan K."/>
            <person name="Ivanova N."/>
            <person name="Schaumberg A."/>
            <person name="Pati A."/>
            <person name="Liolios K."/>
            <person name="Nordberg H.P."/>
            <person name="Cantor M.N."/>
            <person name="Hua S.X."/>
            <person name="Woyke T."/>
        </authorList>
    </citation>
    <scope>NUCLEOTIDE SEQUENCE [LARGE SCALE GENOMIC DNA]</scope>
    <source>
        <strain evidence="10">DSM 15288</strain>
    </source>
</reference>
<organism evidence="9 10">
    <name type="scientific">Desulfitobacterium metallireducens DSM 15288</name>
    <dbReference type="NCBI Taxonomy" id="871968"/>
    <lineage>
        <taxon>Bacteria</taxon>
        <taxon>Bacillati</taxon>
        <taxon>Bacillota</taxon>
        <taxon>Clostridia</taxon>
        <taxon>Eubacteriales</taxon>
        <taxon>Desulfitobacteriaceae</taxon>
        <taxon>Desulfitobacterium</taxon>
    </lineage>
</organism>
<dbReference type="InterPro" id="IPR053925">
    <property type="entry name" value="RecX_HTH_3rd"/>
</dbReference>
<feature type="domain" description="RecX second three-helical" evidence="6">
    <location>
        <begin position="57"/>
        <end position="96"/>
    </location>
</feature>
<dbReference type="Gene3D" id="1.10.10.10">
    <property type="entry name" value="Winged helix-like DNA-binding domain superfamily/Winged helix DNA-binding domain"/>
    <property type="match status" value="3"/>
</dbReference>
<evidence type="ECO:0000256" key="5">
    <source>
        <dbReference type="HAMAP-Rule" id="MF_01114"/>
    </source>
</evidence>
<dbReference type="InterPro" id="IPR053924">
    <property type="entry name" value="RecX_HTH_2nd"/>
</dbReference>
<dbReference type="Pfam" id="PF21982">
    <property type="entry name" value="RecX_HTH1"/>
    <property type="match status" value="1"/>
</dbReference>
<dbReference type="InterPro" id="IPR003783">
    <property type="entry name" value="Regulatory_RecX"/>
</dbReference>
<dbReference type="PANTHER" id="PTHR33602">
    <property type="entry name" value="REGULATORY PROTEIN RECX FAMILY PROTEIN"/>
    <property type="match status" value="1"/>
</dbReference>
<evidence type="ECO:0000313" key="9">
    <source>
        <dbReference type="EMBL" id="AHF06650.1"/>
    </source>
</evidence>
<comment type="similarity">
    <text evidence="2 5">Belongs to the RecX family.</text>
</comment>
<dbReference type="Proteomes" id="UP000010847">
    <property type="component" value="Chromosome"/>
</dbReference>
<evidence type="ECO:0000259" key="8">
    <source>
        <dbReference type="Pfam" id="PF21982"/>
    </source>
</evidence>
<keyword evidence="4 5" id="KW-0963">Cytoplasm</keyword>
<dbReference type="InterPro" id="IPR053926">
    <property type="entry name" value="RecX_HTH_1st"/>
</dbReference>
<sequence>MKNKVNDLKSALDSALTYLSRRALTYYELETRLEKKGYSETEIAEAMVRVKGWGYVNDRALAVSFAQTKLVSYSLKRVKQELIKRGIAVELIDEVLEEIYEPEQELTQCIDLAKKMWSEEGRRWESSYQYKKTYMHIPREPFLKQKIGQKLMQKGYPQEIIRQALYESSRWN</sequence>
<name>W0E6Y4_9FIRM</name>
<dbReference type="GO" id="GO:0005737">
    <property type="term" value="C:cytoplasm"/>
    <property type="evidence" value="ECO:0007669"/>
    <property type="project" value="UniProtKB-SubCell"/>
</dbReference>
<dbReference type="Pfam" id="PF02631">
    <property type="entry name" value="RecX_HTH2"/>
    <property type="match status" value="1"/>
</dbReference>
<dbReference type="HOGENOM" id="CLU_066607_3_3_9"/>
<evidence type="ECO:0000256" key="4">
    <source>
        <dbReference type="ARBA" id="ARBA00022490"/>
    </source>
</evidence>
<feature type="domain" description="RecX first three-helical" evidence="8">
    <location>
        <begin position="11"/>
        <end position="49"/>
    </location>
</feature>
<evidence type="ECO:0000313" key="10">
    <source>
        <dbReference type="Proteomes" id="UP000010847"/>
    </source>
</evidence>
<dbReference type="PANTHER" id="PTHR33602:SF1">
    <property type="entry name" value="REGULATORY PROTEIN RECX FAMILY PROTEIN"/>
    <property type="match status" value="1"/>
</dbReference>
<evidence type="ECO:0000256" key="1">
    <source>
        <dbReference type="ARBA" id="ARBA00004496"/>
    </source>
</evidence>
<keyword evidence="10" id="KW-1185">Reference proteome</keyword>
<dbReference type="HAMAP" id="MF_01114">
    <property type="entry name" value="RecX"/>
    <property type="match status" value="1"/>
</dbReference>
<dbReference type="Pfam" id="PF21981">
    <property type="entry name" value="RecX_HTH3"/>
    <property type="match status" value="1"/>
</dbReference>
<accession>W0E6Y4</accession>
<dbReference type="GO" id="GO:0006282">
    <property type="term" value="P:regulation of DNA repair"/>
    <property type="evidence" value="ECO:0007669"/>
    <property type="project" value="UniProtKB-UniRule"/>
</dbReference>
<dbReference type="EMBL" id="CP007032">
    <property type="protein sequence ID" value="AHF06650.1"/>
    <property type="molecule type" value="Genomic_DNA"/>
</dbReference>
<dbReference type="OrthoDB" id="1809454at2"/>
<protein>
    <recommendedName>
        <fullName evidence="3 5">Regulatory protein RecX</fullName>
    </recommendedName>
</protein>
<dbReference type="InterPro" id="IPR036388">
    <property type="entry name" value="WH-like_DNA-bd_sf"/>
</dbReference>